<feature type="compositionally biased region" description="Low complexity" evidence="3">
    <location>
        <begin position="27"/>
        <end position="36"/>
    </location>
</feature>
<feature type="compositionally biased region" description="Basic residues" evidence="3">
    <location>
        <begin position="1"/>
        <end position="26"/>
    </location>
</feature>
<sequence>MAPKSRRIVKRRSTMRKPRKAHHNQKKAAQAQASSQETPSHAPLGLAPSAAGSDQKLAKTGGDHDPTIESAVNIDFSCSTPKGKRFRIPKIRTCPPAPMKKRVRDSNRSSSLQRSPISFFASPDIELFFFAHHGLSV</sequence>
<keyword evidence="2" id="KW-0131">Cell cycle</keyword>
<feature type="region of interest" description="Disordered" evidence="3">
    <location>
        <begin position="88"/>
        <end position="111"/>
    </location>
</feature>
<dbReference type="GO" id="GO:0004860">
    <property type="term" value="F:protein kinase inhibitor activity"/>
    <property type="evidence" value="ECO:0007669"/>
    <property type="project" value="UniProtKB-KW"/>
</dbReference>
<keyword evidence="1" id="KW-0649">Protein kinase inhibitor</keyword>
<dbReference type="PANTHER" id="PTHR33142">
    <property type="entry name" value="CYCLIN-DEPENDENT PROTEIN KINASE INHIBITOR SMR13"/>
    <property type="match status" value="1"/>
</dbReference>
<dbReference type="Gramene" id="KCW51173">
    <property type="protein sequence ID" value="KCW51173"/>
    <property type="gene ID" value="EUGRSUZ_J00765"/>
</dbReference>
<reference evidence="4" key="1">
    <citation type="submission" date="2013-07" db="EMBL/GenBank/DDBJ databases">
        <title>The genome of Eucalyptus grandis.</title>
        <authorList>
            <person name="Schmutz J."/>
            <person name="Hayes R."/>
            <person name="Myburg A."/>
            <person name="Tuskan G."/>
            <person name="Grattapaglia D."/>
            <person name="Rokhsar D.S."/>
        </authorList>
    </citation>
    <scope>NUCLEOTIDE SEQUENCE</scope>
    <source>
        <tissue evidence="4">Leaf extractions</tissue>
    </source>
</reference>
<evidence type="ECO:0000313" key="4">
    <source>
        <dbReference type="EMBL" id="KCW51173.1"/>
    </source>
</evidence>
<evidence type="ECO:0008006" key="5">
    <source>
        <dbReference type="Google" id="ProtNLM"/>
    </source>
</evidence>
<name>A0A059ABF3_EUCGR</name>
<dbReference type="PANTHER" id="PTHR33142:SF28">
    <property type="entry name" value="CYCLIN-DEPENDENT PROTEIN KINASE INHIBITOR SMR13"/>
    <property type="match status" value="1"/>
</dbReference>
<evidence type="ECO:0000256" key="1">
    <source>
        <dbReference type="ARBA" id="ARBA00023013"/>
    </source>
</evidence>
<accession>A0A059ABF3</accession>
<dbReference type="InterPro" id="IPR040389">
    <property type="entry name" value="SMR"/>
</dbReference>
<protein>
    <recommendedName>
        <fullName evidence="5">Cyclin-dependent protein kinase inhibitor SMR13</fullName>
    </recommendedName>
</protein>
<dbReference type="KEGG" id="egr:104423485"/>
<dbReference type="OrthoDB" id="1840446at2759"/>
<evidence type="ECO:0000256" key="3">
    <source>
        <dbReference type="SAM" id="MobiDB-lite"/>
    </source>
</evidence>
<feature type="region of interest" description="Disordered" evidence="3">
    <location>
        <begin position="1"/>
        <end position="69"/>
    </location>
</feature>
<dbReference type="InParanoid" id="A0A059ABF3"/>
<dbReference type="FunCoup" id="A0A059ABF3">
    <property type="interactions" value="4"/>
</dbReference>
<dbReference type="AlphaFoldDB" id="A0A059ABF3"/>
<proteinExistence type="predicted"/>
<organism evidence="4">
    <name type="scientific">Eucalyptus grandis</name>
    <name type="common">Flooded gum</name>
    <dbReference type="NCBI Taxonomy" id="71139"/>
    <lineage>
        <taxon>Eukaryota</taxon>
        <taxon>Viridiplantae</taxon>
        <taxon>Streptophyta</taxon>
        <taxon>Embryophyta</taxon>
        <taxon>Tracheophyta</taxon>
        <taxon>Spermatophyta</taxon>
        <taxon>Magnoliopsida</taxon>
        <taxon>eudicotyledons</taxon>
        <taxon>Gunneridae</taxon>
        <taxon>Pentapetalae</taxon>
        <taxon>rosids</taxon>
        <taxon>malvids</taxon>
        <taxon>Myrtales</taxon>
        <taxon>Myrtaceae</taxon>
        <taxon>Myrtoideae</taxon>
        <taxon>Eucalypteae</taxon>
        <taxon>Eucalyptus</taxon>
    </lineage>
</organism>
<gene>
    <name evidence="4" type="ORF">EUGRSUZ_J00765</name>
</gene>
<dbReference type="EMBL" id="KK198762">
    <property type="protein sequence ID" value="KCW51173.1"/>
    <property type="molecule type" value="Genomic_DNA"/>
</dbReference>
<dbReference type="GO" id="GO:0005634">
    <property type="term" value="C:nucleus"/>
    <property type="evidence" value="ECO:0000318"/>
    <property type="project" value="GO_Central"/>
</dbReference>
<dbReference type="eggNOG" id="ENOG502S7SX">
    <property type="taxonomic scope" value="Eukaryota"/>
</dbReference>
<evidence type="ECO:0000256" key="2">
    <source>
        <dbReference type="ARBA" id="ARBA00023306"/>
    </source>
</evidence>
<dbReference type="GO" id="GO:0032875">
    <property type="term" value="P:regulation of DNA endoreduplication"/>
    <property type="evidence" value="ECO:0007669"/>
    <property type="project" value="InterPro"/>
</dbReference>